<keyword evidence="1" id="KW-1133">Transmembrane helix</keyword>
<dbReference type="EMBL" id="CAJNJA010085872">
    <property type="protein sequence ID" value="CAE7938249.1"/>
    <property type="molecule type" value="Genomic_DNA"/>
</dbReference>
<dbReference type="AlphaFoldDB" id="A0A813C303"/>
<comment type="caution">
    <text evidence="2">The sequence shown here is derived from an EMBL/GenBank/DDBJ whole genome shotgun (WGS) entry which is preliminary data.</text>
</comment>
<name>A0A813C303_9DINO</name>
<keyword evidence="1" id="KW-0472">Membrane</keyword>
<dbReference type="Proteomes" id="UP000601435">
    <property type="component" value="Unassembled WGS sequence"/>
</dbReference>
<gene>
    <name evidence="2" type="primary">PARP6</name>
    <name evidence="2" type="ORF">SNEC2469_LOCUS33084</name>
</gene>
<evidence type="ECO:0000313" key="3">
    <source>
        <dbReference type="Proteomes" id="UP000601435"/>
    </source>
</evidence>
<accession>A0A813C303</accession>
<sequence>PLTNNWLAIPWVSIVADLNPETNVVHYFEAVALPFGAVSAVTGFKRMARARRKVLSTLFFLVTTNFYDNFCQLELEPLQESARSTAEEALDLLGWRIAQGAKALPFATSFNMLGACISFEKAFKGDVLVRNKEGRIESIKEVVRRCMKARRCDNKRMHSVKGKLLFAAGHVFGNSAQIDLGVWANGHDNL</sequence>
<evidence type="ECO:0000256" key="1">
    <source>
        <dbReference type="SAM" id="Phobius"/>
    </source>
</evidence>
<proteinExistence type="predicted"/>
<reference evidence="2" key="1">
    <citation type="submission" date="2021-02" db="EMBL/GenBank/DDBJ databases">
        <authorList>
            <person name="Dougan E. K."/>
            <person name="Rhodes N."/>
            <person name="Thang M."/>
            <person name="Chan C."/>
        </authorList>
    </citation>
    <scope>NUCLEOTIDE SEQUENCE</scope>
</reference>
<evidence type="ECO:0000313" key="2">
    <source>
        <dbReference type="EMBL" id="CAE7938249.1"/>
    </source>
</evidence>
<protein>
    <submittedName>
        <fullName evidence="2">PARP6 protein</fullName>
    </submittedName>
</protein>
<dbReference type="OrthoDB" id="420191at2759"/>
<feature type="transmembrane region" description="Helical" evidence="1">
    <location>
        <begin position="24"/>
        <end position="44"/>
    </location>
</feature>
<organism evidence="2 3">
    <name type="scientific">Symbiodinium necroappetens</name>
    <dbReference type="NCBI Taxonomy" id="1628268"/>
    <lineage>
        <taxon>Eukaryota</taxon>
        <taxon>Sar</taxon>
        <taxon>Alveolata</taxon>
        <taxon>Dinophyceae</taxon>
        <taxon>Suessiales</taxon>
        <taxon>Symbiodiniaceae</taxon>
        <taxon>Symbiodinium</taxon>
    </lineage>
</organism>
<keyword evidence="1" id="KW-0812">Transmembrane</keyword>
<keyword evidence="3" id="KW-1185">Reference proteome</keyword>
<feature type="non-terminal residue" evidence="2">
    <location>
        <position position="1"/>
    </location>
</feature>